<keyword evidence="2" id="KW-1185">Reference proteome</keyword>
<name>A0A371PQQ7_STRIH</name>
<evidence type="ECO:0000313" key="1">
    <source>
        <dbReference type="EMBL" id="REK84817.1"/>
    </source>
</evidence>
<protein>
    <submittedName>
        <fullName evidence="1">Uncharacterized protein</fullName>
    </submittedName>
</protein>
<dbReference type="AlphaFoldDB" id="A0A371PQQ7"/>
<dbReference type="EMBL" id="QUAC01000473">
    <property type="protein sequence ID" value="REK84817.1"/>
    <property type="molecule type" value="Genomic_DNA"/>
</dbReference>
<reference evidence="1 2" key="1">
    <citation type="submission" date="2018-08" db="EMBL/GenBank/DDBJ databases">
        <title>Streptomyces NEAU-D10 sp. nov., a novel Actinomycete isolated from soil.</title>
        <authorList>
            <person name="Jin L."/>
        </authorList>
    </citation>
    <scope>NUCLEOTIDE SEQUENCE [LARGE SCALE GENOMIC DNA]</scope>
    <source>
        <strain evidence="1 2">NEAU-D10</strain>
    </source>
</reference>
<proteinExistence type="predicted"/>
<gene>
    <name evidence="1" type="ORF">DY245_41195</name>
</gene>
<organism evidence="1 2">
    <name type="scientific">Streptomyces inhibens</name>
    <dbReference type="NCBI Taxonomy" id="2293571"/>
    <lineage>
        <taxon>Bacteria</taxon>
        <taxon>Bacillati</taxon>
        <taxon>Actinomycetota</taxon>
        <taxon>Actinomycetes</taxon>
        <taxon>Kitasatosporales</taxon>
        <taxon>Streptomycetaceae</taxon>
        <taxon>Streptomyces</taxon>
    </lineage>
</organism>
<comment type="caution">
    <text evidence="1">The sequence shown here is derived from an EMBL/GenBank/DDBJ whole genome shotgun (WGS) entry which is preliminary data.</text>
</comment>
<accession>A0A371PQQ7</accession>
<sequence>MTHFRCAACGQALTVVLQQVAEMPVRPEWDGLAGEGGVCRAPATVGAGFYAVESEPWGASSFVGTDDVDPVLSIFPGGPCVPDGEGDGRLVSVGSRHTVVLHPDDAPWVTALDLREKENWADHWGRCRWARWARWTGWTDREERKESALPLWSRGGRGDQRLQYRVPELHLEPGRVTASDVAGGGEPVCVTG</sequence>
<evidence type="ECO:0000313" key="2">
    <source>
        <dbReference type="Proteomes" id="UP000262477"/>
    </source>
</evidence>
<dbReference type="Proteomes" id="UP000262477">
    <property type="component" value="Unassembled WGS sequence"/>
</dbReference>